<accession>A0A8S3RUQ5</accession>
<keyword evidence="7 11" id="KW-0863">Zinc-finger</keyword>
<evidence type="ECO:0000313" key="15">
    <source>
        <dbReference type="EMBL" id="CAG2211876.1"/>
    </source>
</evidence>
<keyword evidence="2" id="KW-0808">Transferase</keyword>
<dbReference type="GO" id="GO:0008270">
    <property type="term" value="F:zinc ion binding"/>
    <property type="evidence" value="ECO:0007669"/>
    <property type="project" value="UniProtKB-KW"/>
</dbReference>
<dbReference type="GO" id="GO:0004190">
    <property type="term" value="F:aspartic-type endopeptidase activity"/>
    <property type="evidence" value="ECO:0007669"/>
    <property type="project" value="InterPro"/>
</dbReference>
<evidence type="ECO:0000256" key="7">
    <source>
        <dbReference type="ARBA" id="ARBA00022771"/>
    </source>
</evidence>
<keyword evidence="4" id="KW-0540">Nuclease</keyword>
<evidence type="ECO:0000256" key="3">
    <source>
        <dbReference type="ARBA" id="ARBA00022695"/>
    </source>
</evidence>
<dbReference type="InterPro" id="IPR011011">
    <property type="entry name" value="Znf_FYVE_PHD"/>
</dbReference>
<dbReference type="PROSITE" id="PS50016">
    <property type="entry name" value="ZF_PHD_2"/>
    <property type="match status" value="1"/>
</dbReference>
<dbReference type="Pfam" id="PF14893">
    <property type="entry name" value="PNMA"/>
    <property type="match status" value="1"/>
</dbReference>
<dbReference type="GO" id="GO:0003964">
    <property type="term" value="F:RNA-directed DNA polymerase activity"/>
    <property type="evidence" value="ECO:0007669"/>
    <property type="project" value="UniProtKB-KW"/>
</dbReference>
<name>A0A8S3RUQ5_MYTED</name>
<evidence type="ECO:0000256" key="12">
    <source>
        <dbReference type="SAM" id="MobiDB-lite"/>
    </source>
</evidence>
<dbReference type="CDD" id="cd00303">
    <property type="entry name" value="retropepsin_like"/>
    <property type="match status" value="1"/>
</dbReference>
<evidence type="ECO:0000259" key="13">
    <source>
        <dbReference type="PROSITE" id="PS50016"/>
    </source>
</evidence>
<keyword evidence="5" id="KW-0479">Metal-binding</keyword>
<dbReference type="GO" id="GO:0004519">
    <property type="term" value="F:endonuclease activity"/>
    <property type="evidence" value="ECO:0007669"/>
    <property type="project" value="UniProtKB-KW"/>
</dbReference>
<dbReference type="CDD" id="cd15517">
    <property type="entry name" value="PHD_TCF19_like"/>
    <property type="match status" value="1"/>
</dbReference>
<keyword evidence="16" id="KW-1185">Reference proteome</keyword>
<evidence type="ECO:0000256" key="9">
    <source>
        <dbReference type="ARBA" id="ARBA00022833"/>
    </source>
</evidence>
<dbReference type="InterPro" id="IPR001969">
    <property type="entry name" value="Aspartic_peptidase_AS"/>
</dbReference>
<keyword evidence="9" id="KW-0862">Zinc</keyword>
<reference evidence="15" key="1">
    <citation type="submission" date="2021-03" db="EMBL/GenBank/DDBJ databases">
        <authorList>
            <person name="Bekaert M."/>
        </authorList>
    </citation>
    <scope>NUCLEOTIDE SEQUENCE</scope>
</reference>
<keyword evidence="8" id="KW-0378">Hydrolase</keyword>
<evidence type="ECO:0000256" key="10">
    <source>
        <dbReference type="ARBA" id="ARBA00022918"/>
    </source>
</evidence>
<evidence type="ECO:0000256" key="4">
    <source>
        <dbReference type="ARBA" id="ARBA00022722"/>
    </source>
</evidence>
<dbReference type="Gene3D" id="2.60.120.650">
    <property type="entry name" value="Cupin"/>
    <property type="match status" value="1"/>
</dbReference>
<feature type="domain" description="PHD-type" evidence="13">
    <location>
        <begin position="1235"/>
        <end position="1288"/>
    </location>
</feature>
<keyword evidence="6" id="KW-0255">Endonuclease</keyword>
<dbReference type="SMART" id="SM00249">
    <property type="entry name" value="PHD"/>
    <property type="match status" value="1"/>
</dbReference>
<feature type="region of interest" description="Disordered" evidence="12">
    <location>
        <begin position="223"/>
        <end position="259"/>
    </location>
</feature>
<evidence type="ECO:0000256" key="6">
    <source>
        <dbReference type="ARBA" id="ARBA00022759"/>
    </source>
</evidence>
<evidence type="ECO:0000256" key="8">
    <source>
        <dbReference type="ARBA" id="ARBA00022801"/>
    </source>
</evidence>
<evidence type="ECO:0000256" key="5">
    <source>
        <dbReference type="ARBA" id="ARBA00022723"/>
    </source>
</evidence>
<proteinExistence type="predicted"/>
<dbReference type="Proteomes" id="UP000683360">
    <property type="component" value="Unassembled WGS sequence"/>
</dbReference>
<dbReference type="Pfam" id="PF00078">
    <property type="entry name" value="RVT_1"/>
    <property type="match status" value="1"/>
</dbReference>
<dbReference type="Pfam" id="PF00628">
    <property type="entry name" value="PHD"/>
    <property type="match status" value="1"/>
</dbReference>
<evidence type="ECO:0000313" key="16">
    <source>
        <dbReference type="Proteomes" id="UP000683360"/>
    </source>
</evidence>
<dbReference type="PROSITE" id="PS50878">
    <property type="entry name" value="RT_POL"/>
    <property type="match status" value="1"/>
</dbReference>
<dbReference type="InterPro" id="IPR019786">
    <property type="entry name" value="Zinc_finger_PHD-type_CS"/>
</dbReference>
<dbReference type="InterPro" id="IPR001965">
    <property type="entry name" value="Znf_PHD"/>
</dbReference>
<comment type="caution">
    <text evidence="15">The sequence shown here is derived from an EMBL/GenBank/DDBJ whole genome shotgun (WGS) entry which is preliminary data.</text>
</comment>
<dbReference type="SUPFAM" id="SSF50630">
    <property type="entry name" value="Acid proteases"/>
    <property type="match status" value="1"/>
</dbReference>
<dbReference type="SUPFAM" id="SSF57903">
    <property type="entry name" value="FYVE/PHD zinc finger"/>
    <property type="match status" value="1"/>
</dbReference>
<evidence type="ECO:0000256" key="11">
    <source>
        <dbReference type="PROSITE-ProRule" id="PRU00146"/>
    </source>
</evidence>
<feature type="compositionally biased region" description="Basic and acidic residues" evidence="12">
    <location>
        <begin position="223"/>
        <end position="233"/>
    </location>
</feature>
<dbReference type="EMBL" id="CAJPWZ010001280">
    <property type="protein sequence ID" value="CAG2211876.1"/>
    <property type="molecule type" value="Genomic_DNA"/>
</dbReference>
<dbReference type="PANTHER" id="PTHR37984:SF5">
    <property type="entry name" value="PROTEIN NYNRIN-LIKE"/>
    <property type="match status" value="1"/>
</dbReference>
<dbReference type="CDD" id="cd01647">
    <property type="entry name" value="RT_LTR"/>
    <property type="match status" value="1"/>
</dbReference>
<dbReference type="SUPFAM" id="SSF56672">
    <property type="entry name" value="DNA/RNA polymerases"/>
    <property type="match status" value="1"/>
</dbReference>
<dbReference type="PROSITE" id="PS01359">
    <property type="entry name" value="ZF_PHD_1"/>
    <property type="match status" value="1"/>
</dbReference>
<dbReference type="InterPro" id="IPR043502">
    <property type="entry name" value="DNA/RNA_pol_sf"/>
</dbReference>
<dbReference type="InterPro" id="IPR000477">
    <property type="entry name" value="RT_dom"/>
</dbReference>
<evidence type="ECO:0008006" key="17">
    <source>
        <dbReference type="Google" id="ProtNLM"/>
    </source>
</evidence>
<dbReference type="PANTHER" id="PTHR37984">
    <property type="entry name" value="PROTEIN CBG26694"/>
    <property type="match status" value="1"/>
</dbReference>
<gene>
    <name evidence="15" type="ORF">MEDL_25890</name>
</gene>
<dbReference type="InterPro" id="IPR048270">
    <property type="entry name" value="PNMA_C"/>
</dbReference>
<keyword evidence="10" id="KW-0695">RNA-directed DNA polymerase</keyword>
<keyword evidence="1" id="KW-0645">Protease</keyword>
<protein>
    <recommendedName>
        <fullName evidence="17">Reverse transcriptase</fullName>
    </recommendedName>
</protein>
<organism evidence="15 16">
    <name type="scientific">Mytilus edulis</name>
    <name type="common">Blue mussel</name>
    <dbReference type="NCBI Taxonomy" id="6550"/>
    <lineage>
        <taxon>Eukaryota</taxon>
        <taxon>Metazoa</taxon>
        <taxon>Spiralia</taxon>
        <taxon>Lophotrochozoa</taxon>
        <taxon>Mollusca</taxon>
        <taxon>Bivalvia</taxon>
        <taxon>Autobranchia</taxon>
        <taxon>Pteriomorphia</taxon>
        <taxon>Mytilida</taxon>
        <taxon>Mytiloidea</taxon>
        <taxon>Mytilidae</taxon>
        <taxon>Mytilinae</taxon>
        <taxon>Mytilus</taxon>
    </lineage>
</organism>
<dbReference type="FunFam" id="3.10.10.10:FF:000007">
    <property type="entry name" value="Retrovirus-related Pol polyprotein from transposon 17.6-like Protein"/>
    <property type="match status" value="1"/>
</dbReference>
<dbReference type="OrthoDB" id="10064731at2759"/>
<dbReference type="Gene3D" id="3.10.10.10">
    <property type="entry name" value="HIV Type 1 Reverse Transcriptase, subunit A, domain 1"/>
    <property type="match status" value="1"/>
</dbReference>
<dbReference type="PROSITE" id="PS00141">
    <property type="entry name" value="ASP_PROTEASE"/>
    <property type="match status" value="1"/>
</dbReference>
<sequence>MASNPTCKSLQKQVTELQNRIKELSWKPSVENEVKRPPSNEKNVVYVQKDRKVPKFTGYNFQVEDWIEDVNTVLHAREMSRQERADFIYLQLEGSAKDEVKYRSHLVRQSPDQILEILQDAFGVKDNITKLQKNFLDRVQKPNESLREYSYVLMDLMSKITNKDSTWMPNKEKTLCDQFSQNVQDSYLRKHLKQIVRAQSHIPFLDLREEAIMWSEEEEYKDKRYNTKTKSETTDTVPEEPTTDVCASKDKTDSSSEQSDKFNQLLGIVQKQSEQIETLTKIVNTKQQSTNYNSRYNRSQDCRLSSCEFQEVGKRVESTVKSPIVDDNHMDSIQADRLVGKCPTVSAYVAGFKVNCLVDTGSTVTTVTESFYNRFLRRCTDLQTDITFNLKGANGTCIPYIGYVEVDIDIMGQRLPNRGVLIVKDPIDSYTRIRKANVPGLLGMNVISLCKKLLQEDYGNQYSEEVTEIAENFKLRELFKACDKNEHCNTIGFVKLCSNSPVRIPANSVIILNGTGPNLPRLYDAVVEPLHTSGHLPSTFIVVHTFVTVRNGRLTLRVANIGDDDIWLAPRTRVGILLKGDVENHDKGHVEFIRTGHTEEIYIHDIAYCAETDVNLSKIEDFEMPPYRRIPPHQYEEVKQHIQKLVENKIIRESTSRYASPIVLVRKKDNSLRMCVDFRKMNQKSYKDAYPLPRVEESFDALSGAKLFSTMDLTSGYNVVAMHEDDIEKTAFTTPFGLYEYLRMPFGLCNAPATFQRLMQQCFRDEIFNILLVFLDDIIVYSANIEEHLKRLEVVFKRLREHGLKLKPSKCHFFKREVRYLGHVVSDEGIHTDPDKISAVQDFEIPTTVKKLKSFLGLAGYYRRFTQGFSKIAGPLHKLAQKFTPHPRKLFGKEWTTDCIIFIYINTTRQKKTHTPVVLTDSNGNWLKRKAEHKSERDIIWWAKSSDKSKHRFDWLEANLVHEIQRLGNIRLYVWLGTCDLTTKNKKFISITSPHGDETIDYILSYYRKIVKLIQNHPNSKVTFLEIPLYSIYEYNKQKNHTDLDQFTEQDIELNRQIYKLNQDIREINRAANCHSPSFTSDLIYKTTVKKRGHTFQTDYVVSSEKGKDNSQNEVELRYKIHNKRKDGSSGTYHKFTINVYNTTSSLLVNGPKIDIFTESILPIIEDHIVKNIGQVNAMNNHLNIAMSTRNAQEVEINVENQLSCSDTGTKGQTPESAIVLVRPDITPSASVDIIYYCPACNEEANMNTIACESCDEWYHYTCVGLSKSEINKLDPSLPFICRPCNENELYNTTNSYQESTSQNNNNSHSLMTKEQPTTSIQKLADMPFLESKIITNSDKTLELSPAKNPSSVNLLRAQSNQAHLFKNLLKKLLNLTIPMPPQIIR</sequence>
<dbReference type="InterPro" id="IPR021109">
    <property type="entry name" value="Peptidase_aspartic_dom_sf"/>
</dbReference>
<dbReference type="Gene3D" id="3.30.70.270">
    <property type="match status" value="2"/>
</dbReference>
<evidence type="ECO:0000256" key="2">
    <source>
        <dbReference type="ARBA" id="ARBA00022679"/>
    </source>
</evidence>
<dbReference type="Gene3D" id="2.40.70.10">
    <property type="entry name" value="Acid Proteases"/>
    <property type="match status" value="1"/>
</dbReference>
<keyword evidence="3" id="KW-0548">Nucleotidyltransferase</keyword>
<feature type="compositionally biased region" description="Basic and acidic residues" evidence="12">
    <location>
        <begin position="247"/>
        <end position="259"/>
    </location>
</feature>
<dbReference type="InterPro" id="IPR019787">
    <property type="entry name" value="Znf_PHD-finger"/>
</dbReference>
<evidence type="ECO:0000256" key="1">
    <source>
        <dbReference type="ARBA" id="ARBA00022670"/>
    </source>
</evidence>
<dbReference type="InterPro" id="IPR043128">
    <property type="entry name" value="Rev_trsase/Diguanyl_cyclase"/>
</dbReference>
<feature type="domain" description="Reverse transcriptase" evidence="14">
    <location>
        <begin position="646"/>
        <end position="825"/>
    </location>
</feature>
<dbReference type="InterPro" id="IPR050951">
    <property type="entry name" value="Retrovirus_Pol_polyprotein"/>
</dbReference>
<dbReference type="GO" id="GO:0006508">
    <property type="term" value="P:proteolysis"/>
    <property type="evidence" value="ECO:0007669"/>
    <property type="project" value="UniProtKB-KW"/>
</dbReference>
<evidence type="ECO:0000259" key="14">
    <source>
        <dbReference type="PROSITE" id="PS50878"/>
    </source>
</evidence>